<gene>
    <name evidence="1" type="ORF">SCFA_1020004</name>
</gene>
<organism evidence="1">
    <name type="scientific">anaerobic digester metagenome</name>
    <dbReference type="NCBI Taxonomy" id="1263854"/>
    <lineage>
        <taxon>unclassified sequences</taxon>
        <taxon>metagenomes</taxon>
        <taxon>ecological metagenomes</taxon>
    </lineage>
</organism>
<dbReference type="AlphaFoldDB" id="A0A485LTW0"/>
<name>A0A485LTW0_9ZZZZ</name>
<protein>
    <submittedName>
        <fullName evidence="1">Uncharacterized protein</fullName>
    </submittedName>
</protein>
<evidence type="ECO:0000313" key="1">
    <source>
        <dbReference type="EMBL" id="VFU11296.1"/>
    </source>
</evidence>
<dbReference type="EMBL" id="CAADRM010000005">
    <property type="protein sequence ID" value="VFU11296.1"/>
    <property type="molecule type" value="Genomic_DNA"/>
</dbReference>
<accession>A0A485LTW0</accession>
<sequence>MASEDMSMQDSLNCNRAAEVISHLIRNECQGFILPPSEVRRMLGIPGYCRTWYLHRNIVALRKKLANSFICMSVHPEQGICFTVYKAPRQSTVRVSPVQ</sequence>
<reference evidence="1" key="1">
    <citation type="submission" date="2019-03" db="EMBL/GenBank/DDBJ databases">
        <authorList>
            <person name="Hao L."/>
        </authorList>
    </citation>
    <scope>NUCLEOTIDE SEQUENCE</scope>
</reference>
<proteinExistence type="predicted"/>